<dbReference type="VEuPathDB" id="FungiDB:ASPSYDRAFT_92167"/>
<feature type="compositionally biased region" description="Polar residues" evidence="5">
    <location>
        <begin position="297"/>
        <end position="324"/>
    </location>
</feature>
<keyword evidence="4" id="KW-0503">Monooxygenase</keyword>
<evidence type="ECO:0000256" key="5">
    <source>
        <dbReference type="SAM" id="MobiDB-lite"/>
    </source>
</evidence>
<dbReference type="InterPro" id="IPR036188">
    <property type="entry name" value="FAD/NAD-bd_sf"/>
</dbReference>
<dbReference type="RefSeq" id="XP_040699771.1">
    <property type="nucleotide sequence ID" value="XM_040852621.1"/>
</dbReference>
<evidence type="ECO:0000256" key="2">
    <source>
        <dbReference type="ARBA" id="ARBA00022827"/>
    </source>
</evidence>
<evidence type="ECO:0000256" key="1">
    <source>
        <dbReference type="ARBA" id="ARBA00022630"/>
    </source>
</evidence>
<feature type="domain" description="FAD-binding" evidence="6">
    <location>
        <begin position="7"/>
        <end position="213"/>
    </location>
</feature>
<evidence type="ECO:0000313" key="8">
    <source>
        <dbReference type="Proteomes" id="UP000184356"/>
    </source>
</evidence>
<feature type="domain" description="FAD-binding" evidence="6">
    <location>
        <begin position="353"/>
        <end position="388"/>
    </location>
</feature>
<proteinExistence type="predicted"/>
<dbReference type="GO" id="GO:0004497">
    <property type="term" value="F:monooxygenase activity"/>
    <property type="evidence" value="ECO:0007669"/>
    <property type="project" value="UniProtKB-KW"/>
</dbReference>
<evidence type="ECO:0000256" key="4">
    <source>
        <dbReference type="ARBA" id="ARBA00023033"/>
    </source>
</evidence>
<keyword evidence="8" id="KW-1185">Reference proteome</keyword>
<dbReference type="EMBL" id="KV878591">
    <property type="protein sequence ID" value="OJJ55965.1"/>
    <property type="molecule type" value="Genomic_DNA"/>
</dbReference>
<dbReference type="AlphaFoldDB" id="A0A1L9T9C1"/>
<accession>A0A1L9T9C1</accession>
<dbReference type="SUPFAM" id="SSF51905">
    <property type="entry name" value="FAD/NAD(P)-binding domain"/>
    <property type="match status" value="1"/>
</dbReference>
<organism evidence="7 8">
    <name type="scientific">Aspergillus sydowii CBS 593.65</name>
    <dbReference type="NCBI Taxonomy" id="1036612"/>
    <lineage>
        <taxon>Eukaryota</taxon>
        <taxon>Fungi</taxon>
        <taxon>Dikarya</taxon>
        <taxon>Ascomycota</taxon>
        <taxon>Pezizomycotina</taxon>
        <taxon>Eurotiomycetes</taxon>
        <taxon>Eurotiomycetidae</taxon>
        <taxon>Eurotiales</taxon>
        <taxon>Aspergillaceae</taxon>
        <taxon>Aspergillus</taxon>
        <taxon>Aspergillus subgen. Nidulantes</taxon>
    </lineage>
</organism>
<dbReference type="STRING" id="1036612.A0A1L9T9C1"/>
<reference evidence="8" key="1">
    <citation type="journal article" date="2017" name="Genome Biol.">
        <title>Comparative genomics reveals high biological diversity and specific adaptations in the industrially and medically important fungal genus Aspergillus.</title>
        <authorList>
            <person name="de Vries R.P."/>
            <person name="Riley R."/>
            <person name="Wiebenga A."/>
            <person name="Aguilar-Osorio G."/>
            <person name="Amillis S."/>
            <person name="Uchima C.A."/>
            <person name="Anderluh G."/>
            <person name="Asadollahi M."/>
            <person name="Askin M."/>
            <person name="Barry K."/>
            <person name="Battaglia E."/>
            <person name="Bayram O."/>
            <person name="Benocci T."/>
            <person name="Braus-Stromeyer S.A."/>
            <person name="Caldana C."/>
            <person name="Canovas D."/>
            <person name="Cerqueira G.C."/>
            <person name="Chen F."/>
            <person name="Chen W."/>
            <person name="Choi C."/>
            <person name="Clum A."/>
            <person name="Dos Santos R.A."/>
            <person name="Damasio A.R."/>
            <person name="Diallinas G."/>
            <person name="Emri T."/>
            <person name="Fekete E."/>
            <person name="Flipphi M."/>
            <person name="Freyberg S."/>
            <person name="Gallo A."/>
            <person name="Gournas C."/>
            <person name="Habgood R."/>
            <person name="Hainaut M."/>
            <person name="Harispe M.L."/>
            <person name="Henrissat B."/>
            <person name="Hilden K.S."/>
            <person name="Hope R."/>
            <person name="Hossain A."/>
            <person name="Karabika E."/>
            <person name="Karaffa L."/>
            <person name="Karanyi Z."/>
            <person name="Krasevec N."/>
            <person name="Kuo A."/>
            <person name="Kusch H."/>
            <person name="LaButti K."/>
            <person name="Lagendijk E.L."/>
            <person name="Lapidus A."/>
            <person name="Levasseur A."/>
            <person name="Lindquist E."/>
            <person name="Lipzen A."/>
            <person name="Logrieco A.F."/>
            <person name="MacCabe A."/>
            <person name="Maekelae M.R."/>
            <person name="Malavazi I."/>
            <person name="Melin P."/>
            <person name="Meyer V."/>
            <person name="Mielnichuk N."/>
            <person name="Miskei M."/>
            <person name="Molnar A.P."/>
            <person name="Mule G."/>
            <person name="Ngan C.Y."/>
            <person name="Orejas M."/>
            <person name="Orosz E."/>
            <person name="Ouedraogo J.P."/>
            <person name="Overkamp K.M."/>
            <person name="Park H.-S."/>
            <person name="Perrone G."/>
            <person name="Piumi F."/>
            <person name="Punt P.J."/>
            <person name="Ram A.F."/>
            <person name="Ramon A."/>
            <person name="Rauscher S."/>
            <person name="Record E."/>
            <person name="Riano-Pachon D.M."/>
            <person name="Robert V."/>
            <person name="Roehrig J."/>
            <person name="Ruller R."/>
            <person name="Salamov A."/>
            <person name="Salih N.S."/>
            <person name="Samson R.A."/>
            <person name="Sandor E."/>
            <person name="Sanguinetti M."/>
            <person name="Schuetze T."/>
            <person name="Sepcic K."/>
            <person name="Shelest E."/>
            <person name="Sherlock G."/>
            <person name="Sophianopoulou V."/>
            <person name="Squina F.M."/>
            <person name="Sun H."/>
            <person name="Susca A."/>
            <person name="Todd R.B."/>
            <person name="Tsang A."/>
            <person name="Unkles S.E."/>
            <person name="van de Wiele N."/>
            <person name="van Rossen-Uffink D."/>
            <person name="Oliveira J.V."/>
            <person name="Vesth T.C."/>
            <person name="Visser J."/>
            <person name="Yu J.-H."/>
            <person name="Zhou M."/>
            <person name="Andersen M.R."/>
            <person name="Archer D.B."/>
            <person name="Baker S.E."/>
            <person name="Benoit I."/>
            <person name="Brakhage A.A."/>
            <person name="Braus G.H."/>
            <person name="Fischer R."/>
            <person name="Frisvad J.C."/>
            <person name="Goldman G.H."/>
            <person name="Houbraken J."/>
            <person name="Oakley B."/>
            <person name="Pocsi I."/>
            <person name="Scazzocchio C."/>
            <person name="Seiboth B."/>
            <person name="vanKuyk P.A."/>
            <person name="Wortman J."/>
            <person name="Dyer P.S."/>
            <person name="Grigoriev I.V."/>
        </authorList>
    </citation>
    <scope>NUCLEOTIDE SEQUENCE [LARGE SCALE GENOMIC DNA]</scope>
    <source>
        <strain evidence="8">CBS 593.65</strain>
    </source>
</reference>
<dbReference type="Pfam" id="PF01494">
    <property type="entry name" value="FAD_binding_3"/>
    <property type="match status" value="2"/>
</dbReference>
<dbReference type="PANTHER" id="PTHR46972:SF1">
    <property type="entry name" value="FAD DEPENDENT OXIDOREDUCTASE DOMAIN-CONTAINING PROTEIN"/>
    <property type="match status" value="1"/>
</dbReference>
<sequence length="455" mass="48931">MASSPRIAIIGGGPAGLTLGLLLYKNNISFTVFERRPKPTASELARPSGSLDLHDESGLAALKECGIYEDFLKLTGECSEAQKVADKDGTIVYADKGERSERPEISRHALTSLLTESLPTESIKYEHKLFAVSRSTNSNSETEVELDFGAQGKQTFSLVIGADGAWSRVRNALTDTKPHYTGTQAITATIPNITKIYPHLSSLVGQGSFSALAYRHGVMSQRGSSDSARIYIFLSLPEQEDYAKASGWESADLESAKNQLLTDKQLLGLFGEKIKELVSVACDEEAKMASSSSSSSNTTGSANTDPDSISTPNPSSSARTTNGIKPNPIPMKPLYTLRPNISFAHDPTASTTVIGDAAHLMPPWAGEGVNLAMWDSLLLSHALVKAFDQSRNQSASFQTAFDPLLSTFETEMFARAGEKAEETVGNGQMLFGEDGAKAFKEFFESVYGPWSGDDA</sequence>
<feature type="region of interest" description="Disordered" evidence="5">
    <location>
        <begin position="288"/>
        <end position="329"/>
    </location>
</feature>
<evidence type="ECO:0000259" key="6">
    <source>
        <dbReference type="Pfam" id="PF01494"/>
    </source>
</evidence>
<keyword evidence="2" id="KW-0274">FAD</keyword>
<keyword evidence="3" id="KW-0560">Oxidoreductase</keyword>
<name>A0A1L9T9C1_9EURO</name>
<dbReference type="OrthoDB" id="655030at2759"/>
<evidence type="ECO:0000313" key="7">
    <source>
        <dbReference type="EMBL" id="OJJ55965.1"/>
    </source>
</evidence>
<evidence type="ECO:0000256" key="3">
    <source>
        <dbReference type="ARBA" id="ARBA00023002"/>
    </source>
</evidence>
<dbReference type="Gene3D" id="3.50.50.60">
    <property type="entry name" value="FAD/NAD(P)-binding domain"/>
    <property type="match status" value="2"/>
</dbReference>
<keyword evidence="1" id="KW-0285">Flavoprotein</keyword>
<gene>
    <name evidence="7" type="ORF">ASPSYDRAFT_92167</name>
</gene>
<dbReference type="InterPro" id="IPR002938">
    <property type="entry name" value="FAD-bd"/>
</dbReference>
<dbReference type="PANTHER" id="PTHR46972">
    <property type="entry name" value="MONOOXYGENASE ASQM-RELATED"/>
    <property type="match status" value="1"/>
</dbReference>
<dbReference type="PRINTS" id="PR00420">
    <property type="entry name" value="RNGMNOXGNASE"/>
</dbReference>
<dbReference type="GeneID" id="63768694"/>
<dbReference type="GO" id="GO:0071949">
    <property type="term" value="F:FAD binding"/>
    <property type="evidence" value="ECO:0007669"/>
    <property type="project" value="InterPro"/>
</dbReference>
<dbReference type="Proteomes" id="UP000184356">
    <property type="component" value="Unassembled WGS sequence"/>
</dbReference>
<protein>
    <recommendedName>
        <fullName evidence="6">FAD-binding domain-containing protein</fullName>
    </recommendedName>
</protein>